<dbReference type="EMBL" id="CP060715">
    <property type="protein sequence ID" value="QNN60752.1"/>
    <property type="molecule type" value="Genomic_DNA"/>
</dbReference>
<organism evidence="2 3">
    <name type="scientific">Erysipelothrix inopinata</name>
    <dbReference type="NCBI Taxonomy" id="225084"/>
    <lineage>
        <taxon>Bacteria</taxon>
        <taxon>Bacillati</taxon>
        <taxon>Bacillota</taxon>
        <taxon>Erysipelotrichia</taxon>
        <taxon>Erysipelotrichales</taxon>
        <taxon>Erysipelotrichaceae</taxon>
        <taxon>Erysipelothrix</taxon>
    </lineage>
</organism>
<feature type="domain" description="DUF4145" evidence="1">
    <location>
        <begin position="115"/>
        <end position="192"/>
    </location>
</feature>
<dbReference type="Proteomes" id="UP000515928">
    <property type="component" value="Chromosome"/>
</dbReference>
<sequence length="239" mass="27347">MSTYRCGFCNTIFSKQFGNTYIAHAINKEESSLITTMFFGSPSPVPKIKLASEREKMPACLSVHYYICPTCNEISVEVHTEGSLFDRDVIRIRPRSAALQLPDFIPSTIKNDYEEACLIVDLSPKASATLSRRALQYMIRDFFDVKNKSSLHQEILAIKDKITDDEFNALMSLKSIGNIGAHPDKNDDINKILDIDPEEAYILIRLIEHFIDSWYIKRFEQEKLLDDIVNLSKIRSTTK</sequence>
<evidence type="ECO:0000313" key="3">
    <source>
        <dbReference type="Proteomes" id="UP000515928"/>
    </source>
</evidence>
<evidence type="ECO:0000259" key="1">
    <source>
        <dbReference type="Pfam" id="PF13643"/>
    </source>
</evidence>
<dbReference type="Pfam" id="PF13643">
    <property type="entry name" value="DUF4145"/>
    <property type="match status" value="1"/>
</dbReference>
<name>A0A7G9RYS7_9FIRM</name>
<dbReference type="RefSeq" id="WP_187533874.1">
    <property type="nucleotide sequence ID" value="NZ_CBCSHU010000021.1"/>
</dbReference>
<accession>A0A7G9RYS7</accession>
<evidence type="ECO:0000313" key="2">
    <source>
        <dbReference type="EMBL" id="QNN60752.1"/>
    </source>
</evidence>
<keyword evidence="3" id="KW-1185">Reference proteome</keyword>
<dbReference type="KEGG" id="eio:H9L01_10380"/>
<reference evidence="2 3" key="1">
    <citation type="submission" date="2020-08" db="EMBL/GenBank/DDBJ databases">
        <title>Genome sequence of Erysipelothrix inopinata DSM 15511T.</title>
        <authorList>
            <person name="Hyun D.-W."/>
            <person name="Bae J.-W."/>
        </authorList>
    </citation>
    <scope>NUCLEOTIDE SEQUENCE [LARGE SCALE GENOMIC DNA]</scope>
    <source>
        <strain evidence="2 3">DSM 15511</strain>
    </source>
</reference>
<proteinExistence type="predicted"/>
<protein>
    <submittedName>
        <fullName evidence="2">DUF4145 domain-containing protein</fullName>
    </submittedName>
</protein>
<gene>
    <name evidence="2" type="ORF">H9L01_10380</name>
</gene>
<dbReference type="InterPro" id="IPR025285">
    <property type="entry name" value="DUF4145"/>
</dbReference>
<dbReference type="AlphaFoldDB" id="A0A7G9RYS7"/>